<dbReference type="EMBL" id="AMZN01000031">
    <property type="protein sequence ID" value="ELR71908.1"/>
    <property type="molecule type" value="Genomic_DNA"/>
</dbReference>
<proteinExistence type="predicted"/>
<sequence length="125" mass="14343">MKTILIIEDNYDIRDNTAEILELADYEIMVAEDGVQGLYKIKERRPDLVLCDILMPKMNGFEVLRQLKNNPSTVDIPFIYVAASVEKDEVLMAMDMGADGYIGKPFEVEDLIEKVREKMALLNRE</sequence>
<dbReference type="InterPro" id="IPR050595">
    <property type="entry name" value="Bact_response_regulator"/>
</dbReference>
<dbReference type="PANTHER" id="PTHR44591:SF3">
    <property type="entry name" value="RESPONSE REGULATORY DOMAIN-CONTAINING PROTEIN"/>
    <property type="match status" value="1"/>
</dbReference>
<dbReference type="SUPFAM" id="SSF52172">
    <property type="entry name" value="CheY-like"/>
    <property type="match status" value="1"/>
</dbReference>
<keyword evidence="5" id="KW-1185">Reference proteome</keyword>
<organism evidence="4 5">
    <name type="scientific">Fulvivirga imtechensis AK7</name>
    <dbReference type="NCBI Taxonomy" id="1237149"/>
    <lineage>
        <taxon>Bacteria</taxon>
        <taxon>Pseudomonadati</taxon>
        <taxon>Bacteroidota</taxon>
        <taxon>Cytophagia</taxon>
        <taxon>Cytophagales</taxon>
        <taxon>Fulvivirgaceae</taxon>
        <taxon>Fulvivirga</taxon>
    </lineage>
</organism>
<dbReference type="STRING" id="1237149.C900_02147"/>
<dbReference type="SMART" id="SM00448">
    <property type="entry name" value="REC"/>
    <property type="match status" value="1"/>
</dbReference>
<dbReference type="Gene3D" id="3.40.50.2300">
    <property type="match status" value="1"/>
</dbReference>
<dbReference type="AlphaFoldDB" id="L8JUJ1"/>
<dbReference type="RefSeq" id="WP_009579534.1">
    <property type="nucleotide sequence ID" value="NZ_AMZN01000031.1"/>
</dbReference>
<accession>L8JUJ1</accession>
<evidence type="ECO:0000256" key="1">
    <source>
        <dbReference type="ARBA" id="ARBA00022553"/>
    </source>
</evidence>
<feature type="domain" description="Response regulatory" evidence="3">
    <location>
        <begin position="3"/>
        <end position="119"/>
    </location>
</feature>
<dbReference type="InterPro" id="IPR011006">
    <property type="entry name" value="CheY-like_superfamily"/>
</dbReference>
<dbReference type="Proteomes" id="UP000011135">
    <property type="component" value="Unassembled WGS sequence"/>
</dbReference>
<dbReference type="eggNOG" id="COG0745">
    <property type="taxonomic scope" value="Bacteria"/>
</dbReference>
<comment type="caution">
    <text evidence="4">The sequence shown here is derived from an EMBL/GenBank/DDBJ whole genome shotgun (WGS) entry which is preliminary data.</text>
</comment>
<dbReference type="Pfam" id="PF00072">
    <property type="entry name" value="Response_reg"/>
    <property type="match status" value="1"/>
</dbReference>
<feature type="modified residue" description="4-aspartylphosphate" evidence="2">
    <location>
        <position position="52"/>
    </location>
</feature>
<evidence type="ECO:0000313" key="5">
    <source>
        <dbReference type="Proteomes" id="UP000011135"/>
    </source>
</evidence>
<evidence type="ECO:0000256" key="2">
    <source>
        <dbReference type="PROSITE-ProRule" id="PRU00169"/>
    </source>
</evidence>
<dbReference type="PANTHER" id="PTHR44591">
    <property type="entry name" value="STRESS RESPONSE REGULATOR PROTEIN 1"/>
    <property type="match status" value="1"/>
</dbReference>
<evidence type="ECO:0000313" key="4">
    <source>
        <dbReference type="EMBL" id="ELR71908.1"/>
    </source>
</evidence>
<gene>
    <name evidence="4" type="ORF">C900_02147</name>
</gene>
<dbReference type="PROSITE" id="PS50110">
    <property type="entry name" value="RESPONSE_REGULATORY"/>
    <property type="match status" value="1"/>
</dbReference>
<dbReference type="InterPro" id="IPR001789">
    <property type="entry name" value="Sig_transdc_resp-reg_receiver"/>
</dbReference>
<protein>
    <submittedName>
        <fullName evidence="4">Putative two-component response regulator</fullName>
    </submittedName>
</protein>
<evidence type="ECO:0000259" key="3">
    <source>
        <dbReference type="PROSITE" id="PS50110"/>
    </source>
</evidence>
<name>L8JUJ1_9BACT</name>
<dbReference type="OrthoDB" id="9789181at2"/>
<keyword evidence="1 2" id="KW-0597">Phosphoprotein</keyword>
<dbReference type="GO" id="GO:0000160">
    <property type="term" value="P:phosphorelay signal transduction system"/>
    <property type="evidence" value="ECO:0007669"/>
    <property type="project" value="InterPro"/>
</dbReference>
<reference evidence="4 5" key="1">
    <citation type="submission" date="2012-12" db="EMBL/GenBank/DDBJ databases">
        <title>Genome assembly of Fulvivirga imtechensis AK7.</title>
        <authorList>
            <person name="Nupur N."/>
            <person name="Khatri I."/>
            <person name="Kumar R."/>
            <person name="Subramanian S."/>
            <person name="Pinnaka A."/>
        </authorList>
    </citation>
    <scope>NUCLEOTIDE SEQUENCE [LARGE SCALE GENOMIC DNA]</scope>
    <source>
        <strain evidence="4 5">AK7</strain>
    </source>
</reference>